<comment type="caution">
    <text evidence="1">The sequence shown here is derived from an EMBL/GenBank/DDBJ whole genome shotgun (WGS) entry which is preliminary data.</text>
</comment>
<proteinExistence type="predicted"/>
<evidence type="ECO:0000313" key="1">
    <source>
        <dbReference type="EMBL" id="KAL3533426.1"/>
    </source>
</evidence>
<name>A0ABD3AQH2_9GENT</name>
<dbReference type="AlphaFoldDB" id="A0ABD3AQH2"/>
<dbReference type="Proteomes" id="UP001630127">
    <property type="component" value="Unassembled WGS sequence"/>
</dbReference>
<reference evidence="1 2" key="1">
    <citation type="submission" date="2024-11" db="EMBL/GenBank/DDBJ databases">
        <title>A near-complete genome assembly of Cinchona calisaya.</title>
        <authorList>
            <person name="Lian D.C."/>
            <person name="Zhao X.W."/>
            <person name="Wei L."/>
        </authorList>
    </citation>
    <scope>NUCLEOTIDE SEQUENCE [LARGE SCALE GENOMIC DNA]</scope>
    <source>
        <tissue evidence="1">Nenye</tissue>
    </source>
</reference>
<evidence type="ECO:0000313" key="2">
    <source>
        <dbReference type="Proteomes" id="UP001630127"/>
    </source>
</evidence>
<protein>
    <submittedName>
        <fullName evidence="1">Uncharacterized protein</fullName>
    </submittedName>
</protein>
<sequence>MCSFPFTVSLQHHQCPITDEYAGLYLAIKTTRSPQDSVPLIRLTRFPTLQHLLWKRTCMCSPLNNWGSFRCSLHRNSSSSNRAETPMRTTSNSSRLSMRRFALMNFVKMSRREWKLGEERFGNFGSAVVLSAMQPKGFPAAALPALRHV</sequence>
<keyword evidence="2" id="KW-1185">Reference proteome</keyword>
<organism evidence="1 2">
    <name type="scientific">Cinchona calisaya</name>
    <dbReference type="NCBI Taxonomy" id="153742"/>
    <lineage>
        <taxon>Eukaryota</taxon>
        <taxon>Viridiplantae</taxon>
        <taxon>Streptophyta</taxon>
        <taxon>Embryophyta</taxon>
        <taxon>Tracheophyta</taxon>
        <taxon>Spermatophyta</taxon>
        <taxon>Magnoliopsida</taxon>
        <taxon>eudicotyledons</taxon>
        <taxon>Gunneridae</taxon>
        <taxon>Pentapetalae</taxon>
        <taxon>asterids</taxon>
        <taxon>lamiids</taxon>
        <taxon>Gentianales</taxon>
        <taxon>Rubiaceae</taxon>
        <taxon>Cinchonoideae</taxon>
        <taxon>Cinchoneae</taxon>
        <taxon>Cinchona</taxon>
    </lineage>
</organism>
<gene>
    <name evidence="1" type="ORF">ACH5RR_006947</name>
</gene>
<accession>A0ABD3AQH2</accession>
<dbReference type="EMBL" id="JBJUIK010000003">
    <property type="protein sequence ID" value="KAL3533426.1"/>
    <property type="molecule type" value="Genomic_DNA"/>
</dbReference>